<feature type="compositionally biased region" description="Acidic residues" evidence="2">
    <location>
        <begin position="10"/>
        <end position="21"/>
    </location>
</feature>
<keyword evidence="1" id="KW-0175">Coiled coil</keyword>
<dbReference type="Proteomes" id="UP000000466">
    <property type="component" value="Chromosome"/>
</dbReference>
<feature type="region of interest" description="Disordered" evidence="2">
    <location>
        <begin position="1"/>
        <end position="54"/>
    </location>
</feature>
<feature type="coiled-coil region" evidence="1">
    <location>
        <begin position="95"/>
        <end position="136"/>
    </location>
</feature>
<dbReference type="HOGENOM" id="CLU_1336767_0_0_6"/>
<dbReference type="eggNOG" id="ENOG502ZPUR">
    <property type="taxonomic scope" value="Bacteria"/>
</dbReference>
<feature type="region of interest" description="Disordered" evidence="2">
    <location>
        <begin position="150"/>
        <end position="205"/>
    </location>
</feature>
<feature type="compositionally biased region" description="Low complexity" evidence="2">
    <location>
        <begin position="39"/>
        <end position="54"/>
    </location>
</feature>
<sequence>MGLFSRKTEEEETTNLFDSDELPNSGDLDHKLFEPENEPVVAASPKAAAPKRSPTYGIQDAIDLMRKLPADNKEIVVSVVKQTLESTHISVEDIIADATDKESRLLNKNTQLETEIKQLQQQIADRKSQIAALLEDHKETVSVRERLELAINLDKPKQAPKPAAPNPATSAAAPKSAAPDAQPASARPEPTATKPGPGSGNPLPH</sequence>
<dbReference type="KEGG" id="saga:M5M_01292"/>
<dbReference type="EMBL" id="CP003746">
    <property type="protein sequence ID" value="AGN11272.1"/>
    <property type="molecule type" value="Genomic_DNA"/>
</dbReference>
<name>R9S389_SIMAS</name>
<gene>
    <name evidence="3" type="ordered locus">M5M_01292</name>
</gene>
<accession>R9S389</accession>
<organism evidence="3 4">
    <name type="scientific">Simiduia agarivorans (strain DSM 21679 / JCM 13881 / BCRC 17597 / SA1)</name>
    <dbReference type="NCBI Taxonomy" id="1117647"/>
    <lineage>
        <taxon>Bacteria</taxon>
        <taxon>Pseudomonadati</taxon>
        <taxon>Pseudomonadota</taxon>
        <taxon>Gammaproteobacteria</taxon>
        <taxon>Cellvibrionales</taxon>
        <taxon>Cellvibrionaceae</taxon>
        <taxon>Simiduia</taxon>
    </lineage>
</organism>
<evidence type="ECO:0000313" key="3">
    <source>
        <dbReference type="EMBL" id="AGN11272.1"/>
    </source>
</evidence>
<evidence type="ECO:0000313" key="4">
    <source>
        <dbReference type="Proteomes" id="UP000000466"/>
    </source>
</evidence>
<proteinExistence type="predicted"/>
<keyword evidence="4" id="KW-1185">Reference proteome</keyword>
<dbReference type="OrthoDB" id="5706647at2"/>
<feature type="compositionally biased region" description="Low complexity" evidence="2">
    <location>
        <begin position="166"/>
        <end position="188"/>
    </location>
</feature>
<protein>
    <submittedName>
        <fullName evidence="3">Uncharacterized protein</fullName>
    </submittedName>
</protein>
<dbReference type="AlphaFoldDB" id="R9S389"/>
<evidence type="ECO:0000256" key="2">
    <source>
        <dbReference type="SAM" id="MobiDB-lite"/>
    </source>
</evidence>
<reference evidence="3 4" key="1">
    <citation type="journal article" date="2013" name="Genome Announc.">
        <title>Complete genome sequence of Simiduia agarivorans SA1(T), a marine bacterium able to degrade a variety of polysaccharides.</title>
        <authorList>
            <person name="Lin S.Y."/>
            <person name="Shieh W.Y."/>
            <person name="Chen J.S."/>
            <person name="Tang S.L."/>
        </authorList>
    </citation>
    <scope>NUCLEOTIDE SEQUENCE [LARGE SCALE GENOMIC DNA]</scope>
    <source>
        <strain evidence="4">DSM 21679 / JCM 13881 / BCRC 17597 / SA1</strain>
    </source>
</reference>
<dbReference type="RefSeq" id="WP_016389151.1">
    <property type="nucleotide sequence ID" value="NC_018868.3"/>
</dbReference>
<evidence type="ECO:0000256" key="1">
    <source>
        <dbReference type="SAM" id="Coils"/>
    </source>
</evidence>